<keyword evidence="6 7" id="KW-0472">Membrane</keyword>
<name>A0A6J6T9R4_9ZZZZ</name>
<accession>A0A6J6T9R4</accession>
<feature type="transmembrane region" description="Helical" evidence="7">
    <location>
        <begin position="40"/>
        <end position="62"/>
    </location>
</feature>
<keyword evidence="2" id="KW-0813">Transport</keyword>
<sequence length="187" mass="19006">MRHNRELLIPLLMMVLIGTLTYEFQVVLPAFAFTTFNGGAGSLGLVTAAMGVGAIAGGLVSAGRHSSGIPTMVMASATFGATMLITSVCPTIEVAAISLIAVGAASIWFLSAGNTALQLAASPEMRGRVMALWTVAFIGSTPIGGPIVGLVAEHAGPRWALVLGAAAAFAAAALGTAIRRRPVPLHR</sequence>
<evidence type="ECO:0000313" key="8">
    <source>
        <dbReference type="EMBL" id="CAB4743594.1"/>
    </source>
</evidence>
<gene>
    <name evidence="8" type="ORF">UFOPK2786_00914</name>
</gene>
<dbReference type="GO" id="GO:0005886">
    <property type="term" value="C:plasma membrane"/>
    <property type="evidence" value="ECO:0007669"/>
    <property type="project" value="UniProtKB-SubCell"/>
</dbReference>
<dbReference type="Gene3D" id="1.20.1250.20">
    <property type="entry name" value="MFS general substrate transporter like domains"/>
    <property type="match status" value="1"/>
</dbReference>
<dbReference type="InterPro" id="IPR036259">
    <property type="entry name" value="MFS_trans_sf"/>
</dbReference>
<evidence type="ECO:0000256" key="5">
    <source>
        <dbReference type="ARBA" id="ARBA00022989"/>
    </source>
</evidence>
<dbReference type="Pfam" id="PF05977">
    <property type="entry name" value="MFS_3"/>
    <property type="match status" value="1"/>
</dbReference>
<keyword evidence="5 7" id="KW-1133">Transmembrane helix</keyword>
<feature type="transmembrane region" description="Helical" evidence="7">
    <location>
        <begin position="69"/>
        <end position="88"/>
    </location>
</feature>
<evidence type="ECO:0000256" key="3">
    <source>
        <dbReference type="ARBA" id="ARBA00022475"/>
    </source>
</evidence>
<feature type="transmembrane region" description="Helical" evidence="7">
    <location>
        <begin position="129"/>
        <end position="152"/>
    </location>
</feature>
<feature type="transmembrane region" description="Helical" evidence="7">
    <location>
        <begin position="7"/>
        <end position="28"/>
    </location>
</feature>
<evidence type="ECO:0000256" key="4">
    <source>
        <dbReference type="ARBA" id="ARBA00022692"/>
    </source>
</evidence>
<dbReference type="AlphaFoldDB" id="A0A6J6T9R4"/>
<feature type="transmembrane region" description="Helical" evidence="7">
    <location>
        <begin position="94"/>
        <end position="117"/>
    </location>
</feature>
<organism evidence="8">
    <name type="scientific">freshwater metagenome</name>
    <dbReference type="NCBI Taxonomy" id="449393"/>
    <lineage>
        <taxon>unclassified sequences</taxon>
        <taxon>metagenomes</taxon>
        <taxon>ecological metagenomes</taxon>
    </lineage>
</organism>
<feature type="transmembrane region" description="Helical" evidence="7">
    <location>
        <begin position="158"/>
        <end position="178"/>
    </location>
</feature>
<comment type="subcellular location">
    <subcellularLocation>
        <location evidence="1">Cell membrane</location>
        <topology evidence="1">Multi-pass membrane protein</topology>
    </subcellularLocation>
</comment>
<evidence type="ECO:0000256" key="7">
    <source>
        <dbReference type="SAM" id="Phobius"/>
    </source>
</evidence>
<dbReference type="PANTHER" id="PTHR23513">
    <property type="entry name" value="INTEGRAL MEMBRANE EFFLUX PROTEIN-RELATED"/>
    <property type="match status" value="1"/>
</dbReference>
<protein>
    <submittedName>
        <fullName evidence="8">Unannotated protein</fullName>
    </submittedName>
</protein>
<dbReference type="PANTHER" id="PTHR23513:SF11">
    <property type="entry name" value="STAPHYLOFERRIN A TRANSPORTER"/>
    <property type="match status" value="1"/>
</dbReference>
<reference evidence="8" key="1">
    <citation type="submission" date="2020-05" db="EMBL/GenBank/DDBJ databases">
        <authorList>
            <person name="Chiriac C."/>
            <person name="Salcher M."/>
            <person name="Ghai R."/>
            <person name="Kavagutti S V."/>
        </authorList>
    </citation>
    <scope>NUCLEOTIDE SEQUENCE</scope>
</reference>
<evidence type="ECO:0000256" key="6">
    <source>
        <dbReference type="ARBA" id="ARBA00023136"/>
    </source>
</evidence>
<keyword evidence="4 7" id="KW-0812">Transmembrane</keyword>
<keyword evidence="3" id="KW-1003">Cell membrane</keyword>
<dbReference type="InterPro" id="IPR010290">
    <property type="entry name" value="TM_effector"/>
</dbReference>
<proteinExistence type="predicted"/>
<dbReference type="EMBL" id="CAEZYW010000128">
    <property type="protein sequence ID" value="CAB4743594.1"/>
    <property type="molecule type" value="Genomic_DNA"/>
</dbReference>
<evidence type="ECO:0000256" key="1">
    <source>
        <dbReference type="ARBA" id="ARBA00004651"/>
    </source>
</evidence>
<dbReference type="SUPFAM" id="SSF103473">
    <property type="entry name" value="MFS general substrate transporter"/>
    <property type="match status" value="1"/>
</dbReference>
<evidence type="ECO:0000256" key="2">
    <source>
        <dbReference type="ARBA" id="ARBA00022448"/>
    </source>
</evidence>